<keyword evidence="3" id="KW-1185">Reference proteome</keyword>
<dbReference type="Proteomes" id="UP000002173">
    <property type="component" value="Unassembled WGS sequence"/>
</dbReference>
<protein>
    <submittedName>
        <fullName evidence="2">Uncharacterized protein</fullName>
    </submittedName>
</protein>
<dbReference type="OMA" id="KVSMLWE"/>
<dbReference type="STRING" id="5865.A7AQQ6"/>
<dbReference type="EMBL" id="AAXT01000002">
    <property type="protein sequence ID" value="EDO06875.1"/>
    <property type="molecule type" value="Genomic_DNA"/>
</dbReference>
<dbReference type="eggNOG" id="ENOG502QX80">
    <property type="taxonomic scope" value="Eukaryota"/>
</dbReference>
<reference evidence="2 3" key="1">
    <citation type="journal article" date="2007" name="PLoS Pathog.">
        <title>Genome sequence of Babesia bovis and comparative analysis of apicomplexan hemoprotozoa.</title>
        <authorList>
            <person name="Brayton K.A."/>
            <person name="Lau A.O.T."/>
            <person name="Herndon D.R."/>
            <person name="Hannick L."/>
            <person name="Kappmeyer L.S."/>
            <person name="Berens S.J."/>
            <person name="Bidwell S.L."/>
            <person name="Brown W.C."/>
            <person name="Crabtree J."/>
            <person name="Fadrosh D."/>
            <person name="Feldblum T."/>
            <person name="Forberger H.A."/>
            <person name="Haas B.J."/>
            <person name="Howell J.M."/>
            <person name="Khouri H."/>
            <person name="Koo H."/>
            <person name="Mann D.J."/>
            <person name="Norimine J."/>
            <person name="Paulsen I.T."/>
            <person name="Radune D."/>
            <person name="Ren Q."/>
            <person name="Smith R.K. Jr."/>
            <person name="Suarez C.E."/>
            <person name="White O."/>
            <person name="Wortman J.R."/>
            <person name="Knowles D.P. Jr."/>
            <person name="McElwain T.F."/>
            <person name="Nene V.M."/>
        </authorList>
    </citation>
    <scope>NUCLEOTIDE SEQUENCE [LARGE SCALE GENOMIC DNA]</scope>
    <source>
        <strain evidence="2">T2Bo</strain>
    </source>
</reference>
<dbReference type="AlphaFoldDB" id="A7AQQ6"/>
<sequence>METAVSKTPHYKETDKEIQRNDNRTANNIFDDVATYIIVDKNDQDTNNKVQAGHKWTETDNTLGNQKNETKPVVDAKNNDKQESLSEILQEDNNKATEEKYEWKPGFCLQLGSQGRKAMLQLLRNVCKNNKSCRNIFQKMDPPTTISNLPFFKVSMLWELAYQLNVFDQAIEIHKSYCKCKLKGGKCGDVYSRAPNVTNVPVQNSGRTHKTKRIRPSSIIKEFYQLLMENENLYTVMPNDGMRNLKRKMENLVSAKKVTPEQFSKFMGSYKPNGIYNEALHHTEDAHGLQKKAKHNNLYEYIPRLNKPTYPCSTMGCAVMHP</sequence>
<evidence type="ECO:0000313" key="2">
    <source>
        <dbReference type="EMBL" id="EDO06875.1"/>
    </source>
</evidence>
<accession>A7AQQ6</accession>
<organism evidence="2 3">
    <name type="scientific">Babesia bovis</name>
    <dbReference type="NCBI Taxonomy" id="5865"/>
    <lineage>
        <taxon>Eukaryota</taxon>
        <taxon>Sar</taxon>
        <taxon>Alveolata</taxon>
        <taxon>Apicomplexa</taxon>
        <taxon>Aconoidasida</taxon>
        <taxon>Piroplasmida</taxon>
        <taxon>Babesiidae</taxon>
        <taxon>Babesia</taxon>
    </lineage>
</organism>
<evidence type="ECO:0000256" key="1">
    <source>
        <dbReference type="SAM" id="MobiDB-lite"/>
    </source>
</evidence>
<dbReference type="KEGG" id="bbo:BBOV_IV005140"/>
<feature type="region of interest" description="Disordered" evidence="1">
    <location>
        <begin position="1"/>
        <end position="23"/>
    </location>
</feature>
<proteinExistence type="predicted"/>
<feature type="compositionally biased region" description="Basic and acidic residues" evidence="1">
    <location>
        <begin position="10"/>
        <end position="23"/>
    </location>
</feature>
<dbReference type="RefSeq" id="XP_001610443.1">
    <property type="nucleotide sequence ID" value="XM_001610393.1"/>
</dbReference>
<dbReference type="InParanoid" id="A7AQQ6"/>
<reference evidence="3" key="3">
    <citation type="journal article" date="2021" name="Int. J. Parasitol.">
        <title>Comparative analysis of gene expression between Babesia bovis blood stages and kinetes allowed by improved genome annotation.</title>
        <authorList>
            <person name="Ueti M.W."/>
            <person name="Johnson W.C."/>
            <person name="Kappmeyer L.S."/>
            <person name="Herndon D.R."/>
            <person name="Mousel M.R."/>
            <person name="Reif K.E."/>
            <person name="Taus N.S."/>
            <person name="Ifeonu O.O."/>
            <person name="Silva J.C."/>
            <person name="Suarez C.E."/>
            <person name="Brayton K.A."/>
        </authorList>
    </citation>
    <scope>NUCLEOTIDE SEQUENCE [LARGE SCALE GENOMIC DNA]</scope>
</reference>
<name>A7AQQ6_BABBO</name>
<evidence type="ECO:0000313" key="3">
    <source>
        <dbReference type="Proteomes" id="UP000002173"/>
    </source>
</evidence>
<reference evidence="3" key="2">
    <citation type="journal article" date="2020" name="Data Brief">
        <title>Transcriptome dataset of Babesia bovis life stages within vertebrate and invertebrate hosts.</title>
        <authorList>
            <person name="Ueti M.W."/>
            <person name="Johnson W.C."/>
            <person name="Kappmeyer L.S."/>
            <person name="Herndon D.R."/>
            <person name="Mousel M.R."/>
            <person name="Reif K.E."/>
            <person name="Taus N.S."/>
            <person name="Ifeonu O.O."/>
            <person name="Silva J.C."/>
            <person name="Suarez C.E."/>
            <person name="Brayton K.A."/>
        </authorList>
    </citation>
    <scope>NUCLEOTIDE SEQUENCE [LARGE SCALE GENOMIC DNA]</scope>
</reference>
<comment type="caution">
    <text evidence="2">The sequence shown here is derived from an EMBL/GenBank/DDBJ whole genome shotgun (WGS) entry which is preliminary data.</text>
</comment>
<dbReference type="VEuPathDB" id="PiroplasmaDB:BBOV_IV005140"/>
<dbReference type="GeneID" id="5478677"/>
<gene>
    <name evidence="2" type="ORF">BBOV_IV005140</name>
</gene>